<evidence type="ECO:0000313" key="5">
    <source>
        <dbReference type="EMBL" id="TGG36469.1"/>
    </source>
</evidence>
<keyword evidence="2" id="KW-0238">DNA-binding</keyword>
<dbReference type="Gene3D" id="1.10.10.60">
    <property type="entry name" value="Homeodomain-like"/>
    <property type="match status" value="1"/>
</dbReference>
<evidence type="ECO:0000256" key="1">
    <source>
        <dbReference type="ARBA" id="ARBA00023015"/>
    </source>
</evidence>
<protein>
    <submittedName>
        <fullName evidence="5">AraC family transcriptional regulator</fullName>
    </submittedName>
</protein>
<proteinExistence type="predicted"/>
<feature type="domain" description="HTH araC/xylS-type" evidence="4">
    <location>
        <begin position="156"/>
        <end position="254"/>
    </location>
</feature>
<keyword evidence="3" id="KW-0804">Transcription</keyword>
<dbReference type="InterPro" id="IPR046532">
    <property type="entry name" value="DUF6597"/>
</dbReference>
<evidence type="ECO:0000259" key="4">
    <source>
        <dbReference type="PROSITE" id="PS01124"/>
    </source>
</evidence>
<dbReference type="InterPro" id="IPR018060">
    <property type="entry name" value="HTH_AraC"/>
</dbReference>
<evidence type="ECO:0000256" key="2">
    <source>
        <dbReference type="ARBA" id="ARBA00023125"/>
    </source>
</evidence>
<dbReference type="SUPFAM" id="SSF46689">
    <property type="entry name" value="Homeodomain-like"/>
    <property type="match status" value="1"/>
</dbReference>
<dbReference type="Pfam" id="PF20240">
    <property type="entry name" value="DUF6597"/>
    <property type="match status" value="1"/>
</dbReference>
<evidence type="ECO:0000256" key="3">
    <source>
        <dbReference type="ARBA" id="ARBA00023163"/>
    </source>
</evidence>
<dbReference type="PANTHER" id="PTHR46796">
    <property type="entry name" value="HTH-TYPE TRANSCRIPTIONAL ACTIVATOR RHAS-RELATED"/>
    <property type="match status" value="1"/>
</dbReference>
<dbReference type="EMBL" id="SJSA01000002">
    <property type="protein sequence ID" value="TGG36469.1"/>
    <property type="molecule type" value="Genomic_DNA"/>
</dbReference>
<dbReference type="GO" id="GO:0003700">
    <property type="term" value="F:DNA-binding transcription factor activity"/>
    <property type="evidence" value="ECO:0007669"/>
    <property type="project" value="InterPro"/>
</dbReference>
<name>A0A4Z0V099_9BACT</name>
<accession>A0A4Z0V099</accession>
<reference evidence="5 6" key="1">
    <citation type="submission" date="2019-02" db="EMBL/GenBank/DDBJ databases">
        <title>Isolation and identification of novel species under the genus Muribaculum.</title>
        <authorList>
            <person name="Miyake S."/>
            <person name="Ding Y."/>
            <person name="Low A."/>
            <person name="Soh M."/>
            <person name="Seedorf H."/>
        </authorList>
    </citation>
    <scope>NUCLEOTIDE SEQUENCE [LARGE SCALE GENOMIC DNA]</scope>
    <source>
        <strain evidence="5 6">TLL-A3</strain>
    </source>
</reference>
<dbReference type="SMART" id="SM00342">
    <property type="entry name" value="HTH_ARAC"/>
    <property type="match status" value="1"/>
</dbReference>
<dbReference type="InterPro" id="IPR009057">
    <property type="entry name" value="Homeodomain-like_sf"/>
</dbReference>
<dbReference type="AlphaFoldDB" id="A0A4Z0V099"/>
<organism evidence="5 6">
    <name type="scientific">Duncaniella freteri</name>
    <dbReference type="NCBI Taxonomy" id="2530391"/>
    <lineage>
        <taxon>Bacteria</taxon>
        <taxon>Pseudomonadati</taxon>
        <taxon>Bacteroidota</taxon>
        <taxon>Bacteroidia</taxon>
        <taxon>Bacteroidales</taxon>
        <taxon>Muribaculaceae</taxon>
        <taxon>Duncaniella</taxon>
    </lineage>
</organism>
<keyword evidence="6" id="KW-1185">Reference proteome</keyword>
<sequence>MGETDIVFFRPCELLQPYVRYYWVLKSHDRFSTLTFPIGCPQIIFHRQSPLFIPELDTRQDVFTISGQVNFPAHIRSDGDTEMIVTVFHPHAVGAFISTPPISFYNCEISGYDINDRSLNELASRVLDCGDSGRCVRLIERWLLMRLRDIHSTKFSRIGSVVKRMIAFPSTPITELAGISCLGKKQFERVFSNCVGMMPKEYSRIVRFQKSLWLMQNGQDNTGIAYDTGYADQSHFIREFKMFTGCTPGRLRDECSPYSDLFTQPV</sequence>
<evidence type="ECO:0000313" key="6">
    <source>
        <dbReference type="Proteomes" id="UP000297635"/>
    </source>
</evidence>
<dbReference type="GO" id="GO:0043565">
    <property type="term" value="F:sequence-specific DNA binding"/>
    <property type="evidence" value="ECO:0007669"/>
    <property type="project" value="InterPro"/>
</dbReference>
<keyword evidence="1" id="KW-0805">Transcription regulation</keyword>
<dbReference type="PROSITE" id="PS01124">
    <property type="entry name" value="HTH_ARAC_FAMILY_2"/>
    <property type="match status" value="1"/>
</dbReference>
<gene>
    <name evidence="5" type="ORF">EZ315_11475</name>
</gene>
<dbReference type="GeneID" id="82150410"/>
<comment type="caution">
    <text evidence="5">The sequence shown here is derived from an EMBL/GenBank/DDBJ whole genome shotgun (WGS) entry which is preliminary data.</text>
</comment>
<dbReference type="PANTHER" id="PTHR46796:SF13">
    <property type="entry name" value="HTH-TYPE TRANSCRIPTIONAL ACTIVATOR RHAS"/>
    <property type="match status" value="1"/>
</dbReference>
<dbReference type="Pfam" id="PF12833">
    <property type="entry name" value="HTH_18"/>
    <property type="match status" value="1"/>
</dbReference>
<dbReference type="RefSeq" id="WP_135472206.1">
    <property type="nucleotide sequence ID" value="NZ_CASJDB010000047.1"/>
</dbReference>
<dbReference type="InterPro" id="IPR050204">
    <property type="entry name" value="AraC_XylS_family_regulators"/>
</dbReference>
<dbReference type="Proteomes" id="UP000297635">
    <property type="component" value="Unassembled WGS sequence"/>
</dbReference>